<evidence type="ECO:0000313" key="2">
    <source>
        <dbReference type="EMBL" id="VAW51378.1"/>
    </source>
</evidence>
<dbReference type="PANTHER" id="PTHR33608">
    <property type="entry name" value="BLL2464 PROTEIN"/>
    <property type="match status" value="1"/>
</dbReference>
<evidence type="ECO:0000259" key="1">
    <source>
        <dbReference type="Pfam" id="PF01882"/>
    </source>
</evidence>
<gene>
    <name evidence="2" type="ORF">MNBD_GAMMA06-955</name>
</gene>
<sequence length="319" mass="36376">MNTKQSEGITWISAQSLIRLRLQANQLSLNKSKIHAKQGGAYLSSFKGRGMEFDESRIYQAGDDIRNIDWRVTARTGTAHTKIFREERERPTLLWLDLNQSMMFATRNKFKAVIATEIATLIAWSAAKNNDRVGGLIFSADDHLELKPRRGKTAALDFIGRVTKHNAWNIDADTHSEINRNMSSAVSRLRKVSHPGSLIFMISDFRDMDKKTFSHIANIAKHNDIILIKISDPIEAELPTAGNYKLTDGLNTLQIQTSSKKTRREYQQRYADNNNQLENFCRQHRIHFIQISTAEDHLEKLNDSLGVRPKTNTAIRSTN</sequence>
<dbReference type="Gene3D" id="3.40.50.410">
    <property type="entry name" value="von Willebrand factor, type A domain"/>
    <property type="match status" value="1"/>
</dbReference>
<dbReference type="Pfam" id="PF01882">
    <property type="entry name" value="DUF58"/>
    <property type="match status" value="1"/>
</dbReference>
<dbReference type="InterPro" id="IPR002881">
    <property type="entry name" value="DUF58"/>
</dbReference>
<proteinExistence type="predicted"/>
<dbReference type="SUPFAM" id="SSF53300">
    <property type="entry name" value="vWA-like"/>
    <property type="match status" value="1"/>
</dbReference>
<reference evidence="2" key="1">
    <citation type="submission" date="2018-06" db="EMBL/GenBank/DDBJ databases">
        <authorList>
            <person name="Zhirakovskaya E."/>
        </authorList>
    </citation>
    <scope>NUCLEOTIDE SEQUENCE</scope>
</reference>
<organism evidence="2">
    <name type="scientific">hydrothermal vent metagenome</name>
    <dbReference type="NCBI Taxonomy" id="652676"/>
    <lineage>
        <taxon>unclassified sequences</taxon>
        <taxon>metagenomes</taxon>
        <taxon>ecological metagenomes</taxon>
    </lineage>
</organism>
<name>A0A3B0W634_9ZZZZ</name>
<dbReference type="InterPro" id="IPR036465">
    <property type="entry name" value="vWFA_dom_sf"/>
</dbReference>
<feature type="domain" description="DUF58" evidence="1">
    <location>
        <begin position="55"/>
        <end position="274"/>
    </location>
</feature>
<dbReference type="PANTHER" id="PTHR33608:SF12">
    <property type="entry name" value="DUF58 DOMAIN-CONTAINING PROTEIN"/>
    <property type="match status" value="1"/>
</dbReference>
<accession>A0A3B0W634</accession>
<dbReference type="AlphaFoldDB" id="A0A3B0W634"/>
<protein>
    <recommendedName>
        <fullName evidence="1">DUF58 domain-containing protein</fullName>
    </recommendedName>
</protein>
<dbReference type="EMBL" id="UOFD01000028">
    <property type="protein sequence ID" value="VAW51378.1"/>
    <property type="molecule type" value="Genomic_DNA"/>
</dbReference>